<organism evidence="6 7">
    <name type="scientific">Fusarium oxysporum f. sp. cubense</name>
    <dbReference type="NCBI Taxonomy" id="61366"/>
    <lineage>
        <taxon>Eukaryota</taxon>
        <taxon>Fungi</taxon>
        <taxon>Dikarya</taxon>
        <taxon>Ascomycota</taxon>
        <taxon>Pezizomycotina</taxon>
        <taxon>Sordariomycetes</taxon>
        <taxon>Hypocreomycetidae</taxon>
        <taxon>Hypocreales</taxon>
        <taxon>Nectriaceae</taxon>
        <taxon>Fusarium</taxon>
        <taxon>Fusarium oxysporum species complex</taxon>
    </lineage>
</organism>
<feature type="region of interest" description="Disordered" evidence="4">
    <location>
        <begin position="933"/>
        <end position="954"/>
    </location>
</feature>
<protein>
    <recommendedName>
        <fullName evidence="5">O-methyltransferase C-terminal domain-containing protein</fullName>
    </recommendedName>
</protein>
<reference evidence="6 7" key="1">
    <citation type="submission" date="2019-07" db="EMBL/GenBank/DDBJ databases">
        <title>The First High-Quality Draft Genome Sequence of the Causal Agent of the Current Panama Disease Epidemic.</title>
        <authorList>
            <person name="Warmington R.J."/>
            <person name="Kay W."/>
            <person name="Jeffries A."/>
            <person name="Bebber D."/>
            <person name="Moore K."/>
            <person name="Studholme D.J."/>
        </authorList>
    </citation>
    <scope>NUCLEOTIDE SEQUENCE [LARGE SCALE GENOMIC DNA]</scope>
    <source>
        <strain evidence="6 7">TR4</strain>
    </source>
</reference>
<evidence type="ECO:0000313" key="7">
    <source>
        <dbReference type="Proteomes" id="UP000321331"/>
    </source>
</evidence>
<evidence type="ECO:0000259" key="5">
    <source>
        <dbReference type="Pfam" id="PF00891"/>
    </source>
</evidence>
<comment type="caution">
    <text evidence="6">The sequence shown here is derived from an EMBL/GenBank/DDBJ whole genome shotgun (WGS) entry which is preliminary data.</text>
</comment>
<gene>
    <name evidence="6" type="ORF">FocTR4_00009768</name>
</gene>
<dbReference type="InterPro" id="IPR029063">
    <property type="entry name" value="SAM-dependent_MTases_sf"/>
</dbReference>
<keyword evidence="2" id="KW-0808">Transferase</keyword>
<evidence type="ECO:0000256" key="4">
    <source>
        <dbReference type="SAM" id="MobiDB-lite"/>
    </source>
</evidence>
<evidence type="ECO:0000256" key="1">
    <source>
        <dbReference type="ARBA" id="ARBA00022603"/>
    </source>
</evidence>
<keyword evidence="3" id="KW-0949">S-adenosyl-L-methionine</keyword>
<dbReference type="Pfam" id="PF00891">
    <property type="entry name" value="Methyltransf_2"/>
    <property type="match status" value="1"/>
</dbReference>
<dbReference type="PANTHER" id="PTHR43712:SF17">
    <property type="entry name" value="O-METHYLTRANSFERASE"/>
    <property type="match status" value="1"/>
</dbReference>
<dbReference type="GO" id="GO:0032259">
    <property type="term" value="P:methylation"/>
    <property type="evidence" value="ECO:0007669"/>
    <property type="project" value="UniProtKB-KW"/>
</dbReference>
<proteinExistence type="predicted"/>
<dbReference type="PROSITE" id="PS51683">
    <property type="entry name" value="SAM_OMT_II"/>
    <property type="match status" value="1"/>
</dbReference>
<dbReference type="GO" id="GO:0008171">
    <property type="term" value="F:O-methyltransferase activity"/>
    <property type="evidence" value="ECO:0007669"/>
    <property type="project" value="InterPro"/>
</dbReference>
<dbReference type="Gene3D" id="3.40.50.150">
    <property type="entry name" value="Vaccinia Virus protein VP39"/>
    <property type="match status" value="1"/>
</dbReference>
<sequence>MDSFPSVDALINGCKSATGVTSRWDVVVSYSLESLNSVLQRIWTNSITSTTVELITTSLNEDDEEYHTKWWLNLGAPTLQFTRDGKASLCMPLNGKRQVMGKTAAGNERPVRQIPLNTYALYAVIPLGVVSAKSGSGPGAYEFKGSSGNVIRFDEHPDAELHIVINFETTTTEGAAYNVGLTPEIKAQQGPNTPAITDDFSVGLRDKLAAWIADPFNISAIQYALAVVNKTPVPQATFLTPSSLSFSVYSSDKDPAVACLSIYMQTQGSGFEPGNVQRSFNLPNSGDINSFPIPTGYTASIIIRHDVFAQKFLRDSILALKVPNEDKKVFNSVTLMTPTEGFHLTAKLNSVAVADLGNGTWFGGIGGGFRVTDVNWDFGANDLTFKIKGAKASWYYYFKPELKWSEKPMSDPKSKPTYGRTSYEMKLDKSDLDVFEDVSDEGLAALIKVNSSDWQASIQAWSPSLWEIANGASGLVPDSIEKGLKKISLPSFSHTLALHYFATTNVFAPGKHMLSISGASAVYTPYDVIILGNVVETVAMSPPKLDGCGRGLLGATSGNKNITDLINDLAIGRPIMRQLTACVLSNSSPQEVLEKAGFYLDGTKLNTSVDNEGFVSWTWGDYSYAVEFTTPYNSKGTADPKTFQGTRTSLSSATVESVSGAELIPDPSDDWFTNTKWGLSTGWVATIFSTGLAVYLWVIQMRADRRNAGRDRMIQAAALTIQLAEMQAARYPLPAETLDNVLNDFQDGIEQAAREKGLVPNIIDDGPAHYDPTAASEAAKERLRSLLKEALTPYLMHRLAPMVTFMGPEAARAAINYRTNIVLDQSQVLDRFNETSPYIVNIMDSVKKREEASEARVKEEHESAAEKVANAELKTNRDNAALESQLLAEQVEKLRKTNKDITEAEMMIKKEYKDIADRIEVLKKAEVEAQKKYQEASDRHADAKRDRERRQTEMEVADNKTVGGYGQGRLPWMHPSLYPVEETLFPGIDGAPDAPLLVDVAGGLGHDIHGFKKFFPSHPGKLILQDLPEQPVKRTRAYFIHSILHEWPDYVCQKILARLTEAMKPSYSKLLIFECVIPRTGAYWEATAGDILMMTQLSALERTKDHWYQLIEGSGLNLKIVKFWKCGVASVANLIECELV</sequence>
<dbReference type="InterPro" id="IPR001077">
    <property type="entry name" value="COMT_C"/>
</dbReference>
<keyword evidence="1" id="KW-0489">Methyltransferase</keyword>
<evidence type="ECO:0000256" key="3">
    <source>
        <dbReference type="ARBA" id="ARBA00022691"/>
    </source>
</evidence>
<dbReference type="Proteomes" id="UP000321331">
    <property type="component" value="Unassembled WGS sequence"/>
</dbReference>
<dbReference type="PANTHER" id="PTHR43712">
    <property type="entry name" value="PUTATIVE (AFU_ORTHOLOGUE AFUA_4G14580)-RELATED"/>
    <property type="match status" value="1"/>
</dbReference>
<evidence type="ECO:0000313" key="6">
    <source>
        <dbReference type="EMBL" id="TXC06698.1"/>
    </source>
</evidence>
<feature type="compositionally biased region" description="Basic and acidic residues" evidence="4">
    <location>
        <begin position="933"/>
        <end position="953"/>
    </location>
</feature>
<name>A0A5C6T955_FUSOC</name>
<evidence type="ECO:0000256" key="2">
    <source>
        <dbReference type="ARBA" id="ARBA00022679"/>
    </source>
</evidence>
<dbReference type="SUPFAM" id="SSF53335">
    <property type="entry name" value="S-adenosyl-L-methionine-dependent methyltransferases"/>
    <property type="match status" value="1"/>
</dbReference>
<dbReference type="InterPro" id="IPR016461">
    <property type="entry name" value="COMT-like"/>
</dbReference>
<accession>A0A5C6T955</accession>
<dbReference type="EMBL" id="VMNF01000006">
    <property type="protein sequence ID" value="TXC06698.1"/>
    <property type="molecule type" value="Genomic_DNA"/>
</dbReference>
<feature type="domain" description="O-methyltransferase C-terminal" evidence="5">
    <location>
        <begin position="1029"/>
        <end position="1115"/>
    </location>
</feature>
<dbReference type="AlphaFoldDB" id="A0A5C6T955"/>